<dbReference type="Gene3D" id="3.40.50.2000">
    <property type="entry name" value="Glycogen Phosphorylase B"/>
    <property type="match status" value="1"/>
</dbReference>
<evidence type="ECO:0000256" key="11">
    <source>
        <dbReference type="HAMAP-Rule" id="MF_00392"/>
    </source>
</evidence>
<dbReference type="Pfam" id="PF02684">
    <property type="entry name" value="LpxB"/>
    <property type="match status" value="1"/>
</dbReference>
<name>A0ABT0E729_9GAMM</name>
<keyword evidence="8 11" id="KW-0808">Transferase</keyword>
<evidence type="ECO:0000256" key="9">
    <source>
        <dbReference type="ARBA" id="ARBA00023098"/>
    </source>
</evidence>
<evidence type="ECO:0000256" key="8">
    <source>
        <dbReference type="ARBA" id="ARBA00022679"/>
    </source>
</evidence>
<dbReference type="PANTHER" id="PTHR30372:SF4">
    <property type="entry name" value="LIPID-A-DISACCHARIDE SYNTHASE, MITOCHONDRIAL-RELATED"/>
    <property type="match status" value="1"/>
</dbReference>
<protein>
    <recommendedName>
        <fullName evidence="4 11">Lipid-A-disaccharide synthase</fullName>
        <ecNumber evidence="3 11">2.4.1.182</ecNumber>
    </recommendedName>
</protein>
<dbReference type="HAMAP" id="MF_00392">
    <property type="entry name" value="LpxB"/>
    <property type="match status" value="1"/>
</dbReference>
<reference evidence="12" key="1">
    <citation type="submission" date="2022-04" db="EMBL/GenBank/DDBJ databases">
        <title>Alcanivorax sp. CY1518 draft genome sequence.</title>
        <authorList>
            <person name="Zhao G."/>
            <person name="An M."/>
        </authorList>
    </citation>
    <scope>NUCLEOTIDE SEQUENCE</scope>
    <source>
        <strain evidence="12">CY1518</strain>
    </source>
</reference>
<dbReference type="EMBL" id="JALKII010000004">
    <property type="protein sequence ID" value="MCK0537646.1"/>
    <property type="molecule type" value="Genomic_DNA"/>
</dbReference>
<dbReference type="NCBIfam" id="TIGR00215">
    <property type="entry name" value="lpxB"/>
    <property type="match status" value="1"/>
</dbReference>
<dbReference type="RefSeq" id="WP_246951446.1">
    <property type="nucleotide sequence ID" value="NZ_JALKII010000004.1"/>
</dbReference>
<comment type="function">
    <text evidence="1 11">Condensation of UDP-2,3-diacylglucosamine and 2,3-diacylglucosamine-1-phosphate to form lipid A disaccharide, a precursor of lipid A, a phosphorylated glycolipid that anchors the lipopolysaccharide to the outer membrane of the cell.</text>
</comment>
<comment type="pathway">
    <text evidence="11">Bacterial outer membrane biogenesis; LPS lipid A biosynthesis.</text>
</comment>
<dbReference type="PANTHER" id="PTHR30372">
    <property type="entry name" value="LIPID-A-DISACCHARIDE SYNTHASE"/>
    <property type="match status" value="1"/>
</dbReference>
<comment type="caution">
    <text evidence="12">The sequence shown here is derived from an EMBL/GenBank/DDBJ whole genome shotgun (WGS) entry which is preliminary data.</text>
</comment>
<gene>
    <name evidence="11 12" type="primary">lpxB</name>
    <name evidence="12" type="ORF">MU846_07980</name>
</gene>
<comment type="catalytic activity">
    <reaction evidence="10 11">
        <text>a lipid X + a UDP-2-N,3-O-bis[(3R)-3-hydroxyacyl]-alpha-D-glucosamine = a lipid A disaccharide + UDP + H(+)</text>
        <dbReference type="Rhea" id="RHEA:67828"/>
        <dbReference type="ChEBI" id="CHEBI:15378"/>
        <dbReference type="ChEBI" id="CHEBI:58223"/>
        <dbReference type="ChEBI" id="CHEBI:137748"/>
        <dbReference type="ChEBI" id="CHEBI:176338"/>
        <dbReference type="ChEBI" id="CHEBI:176343"/>
        <dbReference type="EC" id="2.4.1.182"/>
    </reaction>
</comment>
<evidence type="ECO:0000256" key="5">
    <source>
        <dbReference type="ARBA" id="ARBA00022516"/>
    </source>
</evidence>
<comment type="similarity">
    <text evidence="2 11">Belongs to the LpxB family.</text>
</comment>
<evidence type="ECO:0000256" key="6">
    <source>
        <dbReference type="ARBA" id="ARBA00022556"/>
    </source>
</evidence>
<evidence type="ECO:0000313" key="12">
    <source>
        <dbReference type="EMBL" id="MCK0537646.1"/>
    </source>
</evidence>
<evidence type="ECO:0000256" key="2">
    <source>
        <dbReference type="ARBA" id="ARBA00007868"/>
    </source>
</evidence>
<evidence type="ECO:0000256" key="3">
    <source>
        <dbReference type="ARBA" id="ARBA00012687"/>
    </source>
</evidence>
<dbReference type="GO" id="GO:0008915">
    <property type="term" value="F:lipid-A-disaccharide synthase activity"/>
    <property type="evidence" value="ECO:0007669"/>
    <property type="project" value="UniProtKB-EC"/>
</dbReference>
<sequence>MAGRQPVFALIAGEISGDILGAGLIRALRDLYPDARFIGVCGPQMQAEGGESLFPMERLSVMGITEVLPRLPELFRLRRELVELLVREAPLAVIGIDSPDFTLSVARRAHARGLRTVHYVSPSVWAWRQGRVKGIRESIDLMLTLLPFEARFYQEQGVPVAFVGHPLADMIPDTPDVAGARAALSLAPQGKVLAVLPGSRSGEVRQLLPDFLAAVKLLKADDPALTVVIPAATPQRATEIRSGLLAAGLDDVALVDGRSREVMAAADVVLMASGTATLEGLLLKKPMVIGYRLGGLTYAIARRLIRLEHYGLPNLLAATPRIPELIQHALTPEAVAAAVRYWFEHPEAVAELQEEFQAVHQQLRRDASVHAAAAVKALIDGTLAPEQQP</sequence>
<dbReference type="InterPro" id="IPR003835">
    <property type="entry name" value="Glyco_trans_19"/>
</dbReference>
<organism evidence="12 13">
    <name type="scientific">Alcanivorax quisquiliarum</name>
    <dbReference type="NCBI Taxonomy" id="2933565"/>
    <lineage>
        <taxon>Bacteria</taxon>
        <taxon>Pseudomonadati</taxon>
        <taxon>Pseudomonadota</taxon>
        <taxon>Gammaproteobacteria</taxon>
        <taxon>Oceanospirillales</taxon>
        <taxon>Alcanivoracaceae</taxon>
        <taxon>Alcanivorax</taxon>
    </lineage>
</organism>
<proteinExistence type="inferred from homology"/>
<dbReference type="SUPFAM" id="SSF53756">
    <property type="entry name" value="UDP-Glycosyltransferase/glycogen phosphorylase"/>
    <property type="match status" value="1"/>
</dbReference>
<keyword evidence="13" id="KW-1185">Reference proteome</keyword>
<keyword evidence="6 11" id="KW-0441">Lipid A biosynthesis</keyword>
<evidence type="ECO:0000256" key="7">
    <source>
        <dbReference type="ARBA" id="ARBA00022676"/>
    </source>
</evidence>
<keyword evidence="9 11" id="KW-0443">Lipid metabolism</keyword>
<evidence type="ECO:0000256" key="10">
    <source>
        <dbReference type="ARBA" id="ARBA00048975"/>
    </source>
</evidence>
<keyword evidence="5 11" id="KW-0444">Lipid biosynthesis</keyword>
<accession>A0ABT0E729</accession>
<evidence type="ECO:0000313" key="13">
    <source>
        <dbReference type="Proteomes" id="UP001165524"/>
    </source>
</evidence>
<evidence type="ECO:0000256" key="4">
    <source>
        <dbReference type="ARBA" id="ARBA00020902"/>
    </source>
</evidence>
<keyword evidence="7 11" id="KW-0328">Glycosyltransferase</keyword>
<dbReference type="EC" id="2.4.1.182" evidence="3 11"/>
<dbReference type="Proteomes" id="UP001165524">
    <property type="component" value="Unassembled WGS sequence"/>
</dbReference>
<evidence type="ECO:0000256" key="1">
    <source>
        <dbReference type="ARBA" id="ARBA00002056"/>
    </source>
</evidence>